<dbReference type="CDD" id="cd05830">
    <property type="entry name" value="Sortase_E"/>
    <property type="match status" value="1"/>
</dbReference>
<dbReference type="InterPro" id="IPR005754">
    <property type="entry name" value="Sortase"/>
</dbReference>
<evidence type="ECO:0000256" key="3">
    <source>
        <dbReference type="SAM" id="Phobius"/>
    </source>
</evidence>
<evidence type="ECO:0000313" key="5">
    <source>
        <dbReference type="Proteomes" id="UP001596025"/>
    </source>
</evidence>
<keyword evidence="5" id="KW-1185">Reference proteome</keyword>
<dbReference type="SUPFAM" id="SSF63817">
    <property type="entry name" value="Sortase"/>
    <property type="match status" value="1"/>
</dbReference>
<dbReference type="NCBIfam" id="TIGR01076">
    <property type="entry name" value="sortase_fam"/>
    <property type="match status" value="1"/>
</dbReference>
<organism evidence="4 5">
    <name type="scientific">Geodermatophilus arenarius</name>
    <dbReference type="NCBI Taxonomy" id="1137990"/>
    <lineage>
        <taxon>Bacteria</taxon>
        <taxon>Bacillati</taxon>
        <taxon>Actinomycetota</taxon>
        <taxon>Actinomycetes</taxon>
        <taxon>Geodermatophilales</taxon>
        <taxon>Geodermatophilaceae</taxon>
        <taxon>Geodermatophilus</taxon>
    </lineage>
</organism>
<proteinExistence type="predicted"/>
<keyword evidence="3" id="KW-0472">Membrane</keyword>
<dbReference type="Pfam" id="PF04203">
    <property type="entry name" value="Sortase"/>
    <property type="match status" value="1"/>
</dbReference>
<dbReference type="NCBIfam" id="NF033747">
    <property type="entry name" value="class_E_sortase"/>
    <property type="match status" value="1"/>
</dbReference>
<keyword evidence="3" id="KW-1133">Transmembrane helix</keyword>
<dbReference type="InterPro" id="IPR042003">
    <property type="entry name" value="Sortase_E"/>
</dbReference>
<evidence type="ECO:0000313" key="4">
    <source>
        <dbReference type="EMBL" id="MFC4695210.1"/>
    </source>
</evidence>
<evidence type="ECO:0000256" key="1">
    <source>
        <dbReference type="ARBA" id="ARBA00022801"/>
    </source>
</evidence>
<dbReference type="Proteomes" id="UP001596025">
    <property type="component" value="Unassembled WGS sequence"/>
</dbReference>
<feature type="region of interest" description="Disordered" evidence="2">
    <location>
        <begin position="1"/>
        <end position="23"/>
    </location>
</feature>
<dbReference type="InterPro" id="IPR053465">
    <property type="entry name" value="Sortase_Class_E"/>
</dbReference>
<protein>
    <submittedName>
        <fullName evidence="4">Class E sortase</fullName>
    </submittedName>
</protein>
<dbReference type="EMBL" id="JBHSGR010000021">
    <property type="protein sequence ID" value="MFC4695210.1"/>
    <property type="molecule type" value="Genomic_DNA"/>
</dbReference>
<dbReference type="InterPro" id="IPR023365">
    <property type="entry name" value="Sortase_dom-sf"/>
</dbReference>
<keyword evidence="1" id="KW-0378">Hydrolase</keyword>
<evidence type="ECO:0000256" key="2">
    <source>
        <dbReference type="SAM" id="MobiDB-lite"/>
    </source>
</evidence>
<reference evidence="5" key="1">
    <citation type="journal article" date="2019" name="Int. J. Syst. Evol. Microbiol.">
        <title>The Global Catalogue of Microorganisms (GCM) 10K type strain sequencing project: providing services to taxonomists for standard genome sequencing and annotation.</title>
        <authorList>
            <consortium name="The Broad Institute Genomics Platform"/>
            <consortium name="The Broad Institute Genome Sequencing Center for Infectious Disease"/>
            <person name="Wu L."/>
            <person name="Ma J."/>
        </authorList>
    </citation>
    <scope>NUCLEOTIDE SEQUENCE [LARGE SCALE GENOMIC DNA]</scope>
    <source>
        <strain evidence="5">CCUG 62763</strain>
    </source>
</reference>
<dbReference type="RefSeq" id="WP_387991671.1">
    <property type="nucleotide sequence ID" value="NZ_JBHSGR010000021.1"/>
</dbReference>
<dbReference type="Gene3D" id="2.40.260.10">
    <property type="entry name" value="Sortase"/>
    <property type="match status" value="1"/>
</dbReference>
<feature type="compositionally biased region" description="Pro residues" evidence="2">
    <location>
        <begin position="1"/>
        <end position="10"/>
    </location>
</feature>
<sequence length="264" mass="27511">MAPTDAPAPPAGRRRPGRTRGDRRRALAGGLGQTLVTAGVVLLLFVVYELWVTDLFSARDQDRLSDRLRTEWSAEPPASGVPTVPAQVPVGEPFAVLHVPRLGADWSRVVLEGTSEDQLSQGPGHYAGTAMPGAPGNVALAGHRVGRGSPFLDLDRLRPGDPVVVEVADGWFTYRVLGDASGDLTAQDPNGVPGQRIVTPADVDVIAPVPGGAADAAPAGSYLTITTCHPRYSARQRLVVHAVLDGPGVTRADAPDGPPALTEG</sequence>
<accession>A0ABV9LPC7</accession>
<gene>
    <name evidence="4" type="ORF">ACFO3M_17555</name>
</gene>
<keyword evidence="3" id="KW-0812">Transmembrane</keyword>
<name>A0ABV9LPC7_9ACTN</name>
<feature type="transmembrane region" description="Helical" evidence="3">
    <location>
        <begin position="26"/>
        <end position="51"/>
    </location>
</feature>
<comment type="caution">
    <text evidence="4">The sequence shown here is derived from an EMBL/GenBank/DDBJ whole genome shotgun (WGS) entry which is preliminary data.</text>
</comment>
<feature type="compositionally biased region" description="Basic residues" evidence="2">
    <location>
        <begin position="12"/>
        <end position="23"/>
    </location>
</feature>